<dbReference type="Gene3D" id="2.60.120.260">
    <property type="entry name" value="Galactose-binding domain-like"/>
    <property type="match status" value="1"/>
</dbReference>
<evidence type="ECO:0000313" key="4">
    <source>
        <dbReference type="EMBL" id="MET6995982.1"/>
    </source>
</evidence>
<comment type="caution">
    <text evidence="4">The sequence shown here is derived from an EMBL/GenBank/DDBJ whole genome shotgun (WGS) entry which is preliminary data.</text>
</comment>
<organism evidence="4 5">
    <name type="scientific">Chitinophaga defluvii</name>
    <dbReference type="NCBI Taxonomy" id="3163343"/>
    <lineage>
        <taxon>Bacteria</taxon>
        <taxon>Pseudomonadati</taxon>
        <taxon>Bacteroidota</taxon>
        <taxon>Chitinophagia</taxon>
        <taxon>Chitinophagales</taxon>
        <taxon>Chitinophagaceae</taxon>
        <taxon>Chitinophaga</taxon>
    </lineage>
</organism>
<evidence type="ECO:0000259" key="3">
    <source>
        <dbReference type="Pfam" id="PF17390"/>
    </source>
</evidence>
<dbReference type="EMBL" id="JBEXAC010000001">
    <property type="protein sequence ID" value="MET6995982.1"/>
    <property type="molecule type" value="Genomic_DNA"/>
</dbReference>
<dbReference type="InterPro" id="IPR008928">
    <property type="entry name" value="6-hairpin_glycosidase_sf"/>
</dbReference>
<keyword evidence="5" id="KW-1185">Reference proteome</keyword>
<feature type="chain" id="PRO_5046278195" evidence="1">
    <location>
        <begin position="19"/>
        <end position="764"/>
    </location>
</feature>
<evidence type="ECO:0000259" key="2">
    <source>
        <dbReference type="Pfam" id="PF17389"/>
    </source>
</evidence>
<evidence type="ECO:0000256" key="1">
    <source>
        <dbReference type="SAM" id="SignalP"/>
    </source>
</evidence>
<reference evidence="4 5" key="1">
    <citation type="submission" date="2024-06" db="EMBL/GenBank/DDBJ databases">
        <title>Chitinophaga defluvii sp. nov., isolated from municipal sewage.</title>
        <authorList>
            <person name="Zhang L."/>
        </authorList>
    </citation>
    <scope>NUCLEOTIDE SEQUENCE [LARGE SCALE GENOMIC DNA]</scope>
    <source>
        <strain evidence="4 5">H8</strain>
    </source>
</reference>
<dbReference type="Pfam" id="PF17390">
    <property type="entry name" value="Bac_rhamnosid_C"/>
    <property type="match status" value="1"/>
</dbReference>
<dbReference type="Gene3D" id="1.50.10.10">
    <property type="match status" value="1"/>
</dbReference>
<dbReference type="InterPro" id="IPR012341">
    <property type="entry name" value="6hp_glycosidase-like_sf"/>
</dbReference>
<evidence type="ECO:0000313" key="5">
    <source>
        <dbReference type="Proteomes" id="UP001549749"/>
    </source>
</evidence>
<dbReference type="InterPro" id="IPR008979">
    <property type="entry name" value="Galactose-bd-like_sf"/>
</dbReference>
<dbReference type="SUPFAM" id="SSF49785">
    <property type="entry name" value="Galactose-binding domain-like"/>
    <property type="match status" value="1"/>
</dbReference>
<dbReference type="Proteomes" id="UP001549749">
    <property type="component" value="Unassembled WGS sequence"/>
</dbReference>
<dbReference type="InterPro" id="IPR035398">
    <property type="entry name" value="Bac_rhamnosid_C"/>
</dbReference>
<name>A0ABV2SYX7_9BACT</name>
<dbReference type="Pfam" id="PF17389">
    <property type="entry name" value="Bac_rhamnosid6H"/>
    <property type="match status" value="1"/>
</dbReference>
<dbReference type="RefSeq" id="WP_354658629.1">
    <property type="nucleotide sequence ID" value="NZ_JBEXAC010000001.1"/>
</dbReference>
<feature type="domain" description="Alpha-L-rhamnosidase C-terminal" evidence="3">
    <location>
        <begin position="652"/>
        <end position="723"/>
    </location>
</feature>
<protein>
    <submittedName>
        <fullName evidence="4">Alpha-L-rhamnosidase C-terminal domain-containing protein</fullName>
    </submittedName>
</protein>
<sequence length="764" mass="86680">MKYILTGIFFLTCMVSNAQDWQAQWISTFEHKKDTNTWQVFRKTVDVASNPQKAIVRIAVDSKYWLWINGKMIVYEGGLKRGPNPNDTYFDIVDISKHLHKGKNSFAILSWYWGKDGFSHKSSGKSGLVAEINVDGKIQGTDKTWKALRHPAFGKTGAPHPNYRMPDDNIHFDARKDIGQWMQPGYDDTSWPDALELGKPPVAPWNNLVERPIPLWRVAAPKRYENDKQLPRVSDGKPIEARLPRNITISPYLKVNAPAGLIIDMRTDNYKGGSEYNYRSEYVTKDGVQEFESLAYLNGHAMIYTIPAGVEILDLRYRETRYNTEFSGSFDCDDPFLNSLWIKSRNTMNVNMRDAIQDPDRERAQWWGDAAILIGEIFHSCDPRAYQLIKKAILNLADWQKPDGVLYSPVPTGSWDRELPGQMLSSIGAYGFWYYYLYTGDVATIKHVYPAVKRYLNLWQLGPDGLLIHREGGWDWGDWGENIDRPVLDNALLYQALKAAGQMAGVTGDTADIHRYRTMMRHIKDNYNRVFWTGSEYRSPGYTGVTDERGHGLAVLFDLAEPQQYPAIKQVFNHSFNASPYMEKYVLEALFKMGDATAALSRMKSRYQKMVNSPLSTLWEGWGIGAEGYGGGSYNHGWSGGPLTLLMEYVCGVTPIDTGFSRFKILPQPGNLNRASASFETVKGTVRSSFQKSANNMQINVTVPPLTSAIVGVPARNVKYIKLNGKVVWKKGQYIKQRGTLLALPTDRIGFEISSGKWRFKAKY</sequence>
<feature type="signal peptide" evidence="1">
    <location>
        <begin position="1"/>
        <end position="18"/>
    </location>
</feature>
<dbReference type="PANTHER" id="PTHR34987:SF6">
    <property type="entry name" value="ALPHA-L-RHAMNOSIDASE SIX-HAIRPIN GLYCOSIDASE DOMAIN-CONTAINING PROTEIN"/>
    <property type="match status" value="1"/>
</dbReference>
<keyword evidence="1" id="KW-0732">Signal</keyword>
<accession>A0ABV2SYX7</accession>
<proteinExistence type="predicted"/>
<feature type="domain" description="Alpha-L-rhamnosidase six-hairpin glycosidase" evidence="2">
    <location>
        <begin position="327"/>
        <end position="650"/>
    </location>
</feature>
<dbReference type="Gene3D" id="2.60.420.10">
    <property type="entry name" value="Maltose phosphorylase, domain 3"/>
    <property type="match status" value="1"/>
</dbReference>
<dbReference type="PANTHER" id="PTHR34987">
    <property type="entry name" value="C, PUTATIVE (AFU_ORTHOLOGUE AFUA_3G02880)-RELATED"/>
    <property type="match status" value="1"/>
</dbReference>
<dbReference type="InterPro" id="IPR035396">
    <property type="entry name" value="Bac_rhamnosid6H"/>
</dbReference>
<dbReference type="SUPFAM" id="SSF48208">
    <property type="entry name" value="Six-hairpin glycosidases"/>
    <property type="match status" value="1"/>
</dbReference>
<gene>
    <name evidence="4" type="ORF">ABR189_01320</name>
</gene>